<evidence type="ECO:0000313" key="3">
    <source>
        <dbReference type="EMBL" id="GGP00579.1"/>
    </source>
</evidence>
<dbReference type="SUPFAM" id="SSF46894">
    <property type="entry name" value="C-terminal effector domain of the bipartite response regulators"/>
    <property type="match status" value="1"/>
</dbReference>
<dbReference type="PROSITE" id="PS50043">
    <property type="entry name" value="HTH_LUXR_2"/>
    <property type="match status" value="1"/>
</dbReference>
<dbReference type="GO" id="GO:0006355">
    <property type="term" value="P:regulation of DNA-templated transcription"/>
    <property type="evidence" value="ECO:0007669"/>
    <property type="project" value="InterPro"/>
</dbReference>
<dbReference type="GO" id="GO:0003677">
    <property type="term" value="F:DNA binding"/>
    <property type="evidence" value="ECO:0007669"/>
    <property type="project" value="InterPro"/>
</dbReference>
<reference evidence="3" key="1">
    <citation type="journal article" date="2014" name="Int. J. Syst. Evol. Microbiol.">
        <title>Complete genome sequence of Corynebacterium casei LMG S-19264T (=DSM 44701T), isolated from a smear-ripened cheese.</title>
        <authorList>
            <consortium name="US DOE Joint Genome Institute (JGI-PGF)"/>
            <person name="Walter F."/>
            <person name="Albersmeier A."/>
            <person name="Kalinowski J."/>
            <person name="Ruckert C."/>
        </authorList>
    </citation>
    <scope>NUCLEOTIDE SEQUENCE</scope>
    <source>
        <strain evidence="3">CGMCC 4.7201</strain>
    </source>
</reference>
<dbReference type="Proteomes" id="UP000641932">
    <property type="component" value="Unassembled WGS sequence"/>
</dbReference>
<dbReference type="SMART" id="SM00421">
    <property type="entry name" value="HTH_LUXR"/>
    <property type="match status" value="1"/>
</dbReference>
<dbReference type="InterPro" id="IPR016032">
    <property type="entry name" value="Sig_transdc_resp-reg_C-effctor"/>
</dbReference>
<dbReference type="PANTHER" id="PTHR47691:SF3">
    <property type="entry name" value="HTH-TYPE TRANSCRIPTIONAL REGULATOR RV0890C-RELATED"/>
    <property type="match status" value="1"/>
</dbReference>
<dbReference type="Gene3D" id="3.40.50.300">
    <property type="entry name" value="P-loop containing nucleotide triphosphate hydrolases"/>
    <property type="match status" value="1"/>
</dbReference>
<gene>
    <name evidence="3" type="ORF">GCM10012280_69650</name>
</gene>
<dbReference type="GO" id="GO:0043531">
    <property type="term" value="F:ADP binding"/>
    <property type="evidence" value="ECO:0007669"/>
    <property type="project" value="InterPro"/>
</dbReference>
<dbReference type="PRINTS" id="PR00364">
    <property type="entry name" value="DISEASERSIST"/>
</dbReference>
<dbReference type="SMART" id="SM00382">
    <property type="entry name" value="AAA"/>
    <property type="match status" value="1"/>
</dbReference>
<protein>
    <submittedName>
        <fullName evidence="3">LuxR family transcriptional regulator</fullName>
    </submittedName>
</protein>
<reference evidence="3" key="2">
    <citation type="submission" date="2020-09" db="EMBL/GenBank/DDBJ databases">
        <authorList>
            <person name="Sun Q."/>
            <person name="Zhou Y."/>
        </authorList>
    </citation>
    <scope>NUCLEOTIDE SEQUENCE</scope>
    <source>
        <strain evidence="3">CGMCC 4.7201</strain>
    </source>
</reference>
<dbReference type="InterPro" id="IPR003593">
    <property type="entry name" value="AAA+_ATPase"/>
</dbReference>
<dbReference type="InterPro" id="IPR036388">
    <property type="entry name" value="WH-like_DNA-bd_sf"/>
</dbReference>
<name>A0A917ZZW8_9ACTN</name>
<dbReference type="EMBL" id="BMMS01000061">
    <property type="protein sequence ID" value="GGP00579.1"/>
    <property type="molecule type" value="Genomic_DNA"/>
</dbReference>
<feature type="region of interest" description="Disordered" evidence="1">
    <location>
        <begin position="698"/>
        <end position="719"/>
    </location>
</feature>
<dbReference type="Pfam" id="PF00931">
    <property type="entry name" value="NB-ARC"/>
    <property type="match status" value="1"/>
</dbReference>
<proteinExistence type="predicted"/>
<dbReference type="SUPFAM" id="SSF52540">
    <property type="entry name" value="P-loop containing nucleoside triphosphate hydrolases"/>
    <property type="match status" value="1"/>
</dbReference>
<dbReference type="InterPro" id="IPR011990">
    <property type="entry name" value="TPR-like_helical_dom_sf"/>
</dbReference>
<dbReference type="InterPro" id="IPR002182">
    <property type="entry name" value="NB-ARC"/>
</dbReference>
<sequence>MGTPTRERVADLPAELTSFLGRRREVGDVKALLSGARIVTLIGAGGVGKTRLALRVAAEVRRAFADGVRFVDLAQLREGELLPYVVGEALQVRDQSGRDQVEVVTNFLRDRRMLLVFDNCEHVVDACAKLIDRVLRVDTGVRILATSRQRLGVTGEHVWSVPALPVPDADVQEPDKPGSAVLTEYPGVALFAERAAAVSGFSLTRENWPNVARLCRRLDGLPLAIELAAVRIRVLSVGEILQRLDDRFELLEGIDRAAPSRHRTLGAAVEGSYELCSPQERLLWARACVFAGRFDLDAAEGVCSGEGLPAGRVLDAVSGLVDKSILVREEQLGVVRFRLLDTLARYGRERLREAGEEEALARRHRDWYLELAERMEAEWFSPGQLDWSRRMRREHANLQVALTYCLTTPRESQAALRLAAAVVFYWSTSGIITEARLWLDRALALDTSPTHARARALQALGLITSIQGDNATGYPALRECGDLARRFDDPFLGAYALGTLATVAMRGDLDEAVEFADEALACPQYANEPHRCQAFLALTMVRTLRGEHDLAIAASDQIRRCSEACGECSYLSWALVTRAFADFGKGDRASAAGHAREALKIKREFGDTVGIGLAVMILTWTTLAAGDLERGTVLLGARRRLLQSYDLSGGVVPWDALTEQFTAEAQEGLGQTTFQRAVARGLEFDLDRTVEYALGTGDEPAAVSVPEEGGAEEESPLTQRENQVAELVARGMSNKRIADHLVIAQRTAEGHVEHILTKLGFTSRAQIAAWVTQRDGRSGSTEPGQGR</sequence>
<accession>A0A917ZZW8</accession>
<dbReference type="Gene3D" id="1.10.10.10">
    <property type="entry name" value="Winged helix-like DNA-binding domain superfamily/Winged helix DNA-binding domain"/>
    <property type="match status" value="1"/>
</dbReference>
<dbReference type="InterPro" id="IPR000792">
    <property type="entry name" value="Tscrpt_reg_LuxR_C"/>
</dbReference>
<dbReference type="PRINTS" id="PR00038">
    <property type="entry name" value="HTHLUXR"/>
</dbReference>
<dbReference type="CDD" id="cd06170">
    <property type="entry name" value="LuxR_C_like"/>
    <property type="match status" value="1"/>
</dbReference>
<dbReference type="RefSeq" id="WP_189135810.1">
    <property type="nucleotide sequence ID" value="NZ_BMMS01000061.1"/>
</dbReference>
<evidence type="ECO:0000259" key="2">
    <source>
        <dbReference type="PROSITE" id="PS50043"/>
    </source>
</evidence>
<comment type="caution">
    <text evidence="3">The sequence shown here is derived from an EMBL/GenBank/DDBJ whole genome shotgun (WGS) entry which is preliminary data.</text>
</comment>
<dbReference type="AlphaFoldDB" id="A0A917ZZW8"/>
<dbReference type="InterPro" id="IPR027417">
    <property type="entry name" value="P-loop_NTPase"/>
</dbReference>
<evidence type="ECO:0000256" key="1">
    <source>
        <dbReference type="SAM" id="MobiDB-lite"/>
    </source>
</evidence>
<dbReference type="Pfam" id="PF00196">
    <property type="entry name" value="GerE"/>
    <property type="match status" value="1"/>
</dbReference>
<dbReference type="PANTHER" id="PTHR47691">
    <property type="entry name" value="REGULATOR-RELATED"/>
    <property type="match status" value="1"/>
</dbReference>
<organism evidence="3 4">
    <name type="scientific">Wenjunlia tyrosinilytica</name>
    <dbReference type="NCBI Taxonomy" id="1544741"/>
    <lineage>
        <taxon>Bacteria</taxon>
        <taxon>Bacillati</taxon>
        <taxon>Actinomycetota</taxon>
        <taxon>Actinomycetes</taxon>
        <taxon>Kitasatosporales</taxon>
        <taxon>Streptomycetaceae</taxon>
        <taxon>Wenjunlia</taxon>
    </lineage>
</organism>
<feature type="domain" description="HTH luxR-type" evidence="2">
    <location>
        <begin position="710"/>
        <end position="775"/>
    </location>
</feature>
<dbReference type="SUPFAM" id="SSF48452">
    <property type="entry name" value="TPR-like"/>
    <property type="match status" value="1"/>
</dbReference>
<evidence type="ECO:0000313" key="4">
    <source>
        <dbReference type="Proteomes" id="UP000641932"/>
    </source>
</evidence>
<dbReference type="Gene3D" id="1.25.40.10">
    <property type="entry name" value="Tetratricopeptide repeat domain"/>
    <property type="match status" value="1"/>
</dbReference>
<keyword evidence="4" id="KW-1185">Reference proteome</keyword>